<dbReference type="PANTHER" id="PTHR36694:SF11">
    <property type="entry name" value="LP21121P-RELATED"/>
    <property type="match status" value="1"/>
</dbReference>
<reference evidence="4" key="2">
    <citation type="submission" date="2025-04" db="UniProtKB">
        <authorList>
            <consortium name="RefSeq"/>
        </authorList>
    </citation>
    <scope>IDENTIFICATION</scope>
    <source>
        <strain evidence="4">Aabys</strain>
    </source>
</reference>
<protein>
    <submittedName>
        <fullName evidence="4">Uncharacterized protein LOC101887999</fullName>
    </submittedName>
</protein>
<accession>A0A1I8NB53</accession>
<reference evidence="2" key="1">
    <citation type="submission" date="2020-05" db="UniProtKB">
        <authorList>
            <consortium name="EnsemblMetazoa"/>
        </authorList>
    </citation>
    <scope>IDENTIFICATION</scope>
    <source>
        <strain evidence="2">Aabys</strain>
    </source>
</reference>
<dbReference type="VEuPathDB" id="VectorBase:MDOA013441"/>
<feature type="transmembrane region" description="Helical" evidence="1">
    <location>
        <begin position="122"/>
        <end position="145"/>
    </location>
</feature>
<keyword evidence="1" id="KW-1133">Transmembrane helix</keyword>
<feature type="transmembrane region" description="Helical" evidence="1">
    <location>
        <begin position="157"/>
        <end position="175"/>
    </location>
</feature>
<dbReference type="KEGG" id="mde:101887999"/>
<evidence type="ECO:0000313" key="2">
    <source>
        <dbReference type="EnsemblMetazoa" id="MDOA013441-PA"/>
    </source>
</evidence>
<dbReference type="Proteomes" id="UP001652621">
    <property type="component" value="Unplaced"/>
</dbReference>
<keyword evidence="1" id="KW-0812">Transmembrane</keyword>
<dbReference type="EnsemblMetazoa" id="MDOA013441-RA">
    <property type="protein sequence ID" value="MDOA013441-PA"/>
    <property type="gene ID" value="MDOA013441"/>
</dbReference>
<organism evidence="2">
    <name type="scientific">Musca domestica</name>
    <name type="common">House fly</name>
    <dbReference type="NCBI Taxonomy" id="7370"/>
    <lineage>
        <taxon>Eukaryota</taxon>
        <taxon>Metazoa</taxon>
        <taxon>Ecdysozoa</taxon>
        <taxon>Arthropoda</taxon>
        <taxon>Hexapoda</taxon>
        <taxon>Insecta</taxon>
        <taxon>Pterygota</taxon>
        <taxon>Neoptera</taxon>
        <taxon>Endopterygota</taxon>
        <taxon>Diptera</taxon>
        <taxon>Brachycera</taxon>
        <taxon>Muscomorpha</taxon>
        <taxon>Muscoidea</taxon>
        <taxon>Muscidae</taxon>
        <taxon>Musca</taxon>
    </lineage>
</organism>
<feature type="transmembrane region" description="Helical" evidence="1">
    <location>
        <begin position="90"/>
        <end position="110"/>
    </location>
</feature>
<dbReference type="PANTHER" id="PTHR36694">
    <property type="entry name" value="PASIFLORA 1, ISOFORM A-RELATED"/>
    <property type="match status" value="1"/>
</dbReference>
<keyword evidence="3" id="KW-1185">Reference proteome</keyword>
<feature type="transmembrane region" description="Helical" evidence="1">
    <location>
        <begin position="12"/>
        <end position="29"/>
    </location>
</feature>
<evidence type="ECO:0000256" key="1">
    <source>
        <dbReference type="SAM" id="Phobius"/>
    </source>
</evidence>
<gene>
    <name evidence="2" type="primary">101887999</name>
    <name evidence="4" type="synonym">LOC101887999</name>
</gene>
<evidence type="ECO:0000313" key="3">
    <source>
        <dbReference type="Proteomes" id="UP001652621"/>
    </source>
</evidence>
<proteinExistence type="predicted"/>
<dbReference type="OrthoDB" id="8074802at2759"/>
<evidence type="ECO:0000313" key="4">
    <source>
        <dbReference type="RefSeq" id="XP_005178377.1"/>
    </source>
</evidence>
<name>A0A1I8NB53_MUSDO</name>
<dbReference type="GeneID" id="101887999"/>
<dbReference type="RefSeq" id="XP_005178377.1">
    <property type="nucleotide sequence ID" value="XM_005178320.3"/>
</dbReference>
<dbReference type="AlphaFoldDB" id="A0A1I8NB53"/>
<dbReference type="VEuPathDB" id="VectorBase:MDOMA2_016976"/>
<keyword evidence="1" id="KW-0472">Membrane</keyword>
<sequence>MRKVFGLPLKTAAIVVGSLSVLLFLYASIHTTYNLVQFMTQEKVTNSVWIIDPDTGEISHRTVADTKLDTNSPKAQYTGWIMDTDTAPFYILYACLSWASLIASIFLIVGGMRYNNKLLLPWLVMGVVTLIALSLCLIYTVYLFIIYSLNGWCVEASMIIVLVATILILALKIYIWRGVQLFYMELMDGNERRKMLPTTVPLYSQDEFFY</sequence>